<dbReference type="EMBL" id="FOHO01000009">
    <property type="protein sequence ID" value="SET75227.1"/>
    <property type="molecule type" value="Genomic_DNA"/>
</dbReference>
<keyword evidence="2" id="KW-1185">Reference proteome</keyword>
<dbReference type="OrthoDB" id="7777089at2"/>
<evidence type="ECO:0000313" key="2">
    <source>
        <dbReference type="Proteomes" id="UP000199180"/>
    </source>
</evidence>
<organism evidence="1 2">
    <name type="scientific">Paracoccus homiensis</name>
    <dbReference type="NCBI Taxonomy" id="364199"/>
    <lineage>
        <taxon>Bacteria</taxon>
        <taxon>Pseudomonadati</taxon>
        <taxon>Pseudomonadota</taxon>
        <taxon>Alphaproteobacteria</taxon>
        <taxon>Rhodobacterales</taxon>
        <taxon>Paracoccaceae</taxon>
        <taxon>Paracoccus</taxon>
    </lineage>
</organism>
<accession>A0A1I0GVI3</accession>
<protein>
    <submittedName>
        <fullName evidence="1">Uncharacterized protein</fullName>
    </submittedName>
</protein>
<proteinExistence type="predicted"/>
<gene>
    <name evidence="1" type="ORF">SAMN04489858_109104</name>
</gene>
<dbReference type="Proteomes" id="UP000199180">
    <property type="component" value="Unassembled WGS sequence"/>
</dbReference>
<dbReference type="RefSeq" id="WP_090735704.1">
    <property type="nucleotide sequence ID" value="NZ_FOHO01000009.1"/>
</dbReference>
<sequence length="110" mass="12489">MSIREDIIEQRAMQVRQAWDAILRQPEGRLAVWSILEGCHLFGQTHFGNDLDGFRAGQRDIGLGILRDRVFPHGSKTFTDMQIEHADLIDRLEAAAERDAANAEKENSDE</sequence>
<reference evidence="1 2" key="1">
    <citation type="submission" date="2016-10" db="EMBL/GenBank/DDBJ databases">
        <authorList>
            <person name="de Groot N.N."/>
        </authorList>
    </citation>
    <scope>NUCLEOTIDE SEQUENCE [LARGE SCALE GENOMIC DNA]</scope>
    <source>
        <strain evidence="1 2">DSM 17862</strain>
    </source>
</reference>
<dbReference type="STRING" id="364199.SAMN04489858_109104"/>
<name>A0A1I0GVI3_9RHOB</name>
<evidence type="ECO:0000313" key="1">
    <source>
        <dbReference type="EMBL" id="SET75227.1"/>
    </source>
</evidence>
<dbReference type="AlphaFoldDB" id="A0A1I0GVI3"/>